<evidence type="ECO:0000313" key="1">
    <source>
        <dbReference type="EMBL" id="ELK05035.1"/>
    </source>
</evidence>
<evidence type="ECO:0000313" key="2">
    <source>
        <dbReference type="Proteomes" id="UP000010552"/>
    </source>
</evidence>
<keyword evidence="2" id="KW-1185">Reference proteome</keyword>
<dbReference type="GO" id="GO:0048208">
    <property type="term" value="P:COPII vesicle coating"/>
    <property type="evidence" value="ECO:0007669"/>
    <property type="project" value="InterPro"/>
</dbReference>
<dbReference type="EMBL" id="KB031050">
    <property type="protein sequence ID" value="ELK05035.1"/>
    <property type="molecule type" value="Genomic_DNA"/>
</dbReference>
<proteinExistence type="predicted"/>
<accession>L5K0C7</accession>
<organism evidence="1 2">
    <name type="scientific">Pteropus alecto</name>
    <name type="common">Black flying fox</name>
    <dbReference type="NCBI Taxonomy" id="9402"/>
    <lineage>
        <taxon>Eukaryota</taxon>
        <taxon>Metazoa</taxon>
        <taxon>Chordata</taxon>
        <taxon>Craniata</taxon>
        <taxon>Vertebrata</taxon>
        <taxon>Euteleostomi</taxon>
        <taxon>Mammalia</taxon>
        <taxon>Eutheria</taxon>
        <taxon>Laurasiatheria</taxon>
        <taxon>Chiroptera</taxon>
        <taxon>Yinpterochiroptera</taxon>
        <taxon>Pteropodoidea</taxon>
        <taxon>Pteropodidae</taxon>
        <taxon>Pteropodinae</taxon>
        <taxon>Pteropus</taxon>
    </lineage>
</organism>
<dbReference type="GO" id="GO:0070971">
    <property type="term" value="C:endoplasmic reticulum exit site"/>
    <property type="evidence" value="ECO:0007669"/>
    <property type="project" value="TreeGrafter"/>
</dbReference>
<gene>
    <name evidence="1" type="ORF">PAL_GLEAN10005844</name>
</gene>
<dbReference type="PANTHER" id="PTHR15335:SF7">
    <property type="entry name" value="PROTEIN TFG"/>
    <property type="match status" value="1"/>
</dbReference>
<dbReference type="InterPro" id="IPR033512">
    <property type="entry name" value="TFG"/>
</dbReference>
<dbReference type="PANTHER" id="PTHR15335">
    <property type="entry name" value="PROTEIN TFG"/>
    <property type="match status" value="1"/>
</dbReference>
<dbReference type="STRING" id="9402.L5K0C7"/>
<dbReference type="InParanoid" id="L5K0C7"/>
<dbReference type="AlphaFoldDB" id="L5K0C7"/>
<reference evidence="2" key="1">
    <citation type="journal article" date="2013" name="Science">
        <title>Comparative analysis of bat genomes provides insight into the evolution of flight and immunity.</title>
        <authorList>
            <person name="Zhang G."/>
            <person name="Cowled C."/>
            <person name="Shi Z."/>
            <person name="Huang Z."/>
            <person name="Bishop-Lilly K.A."/>
            <person name="Fang X."/>
            <person name="Wynne J.W."/>
            <person name="Xiong Z."/>
            <person name="Baker M.L."/>
            <person name="Zhao W."/>
            <person name="Tachedjian M."/>
            <person name="Zhu Y."/>
            <person name="Zhou P."/>
            <person name="Jiang X."/>
            <person name="Ng J."/>
            <person name="Yang L."/>
            <person name="Wu L."/>
            <person name="Xiao J."/>
            <person name="Feng Y."/>
            <person name="Chen Y."/>
            <person name="Sun X."/>
            <person name="Zhang Y."/>
            <person name="Marsh G.A."/>
            <person name="Crameri G."/>
            <person name="Broder C.C."/>
            <person name="Frey K.G."/>
            <person name="Wang L.F."/>
            <person name="Wang J."/>
        </authorList>
    </citation>
    <scope>NUCLEOTIDE SEQUENCE [LARGE SCALE GENOMIC DNA]</scope>
</reference>
<protein>
    <submittedName>
        <fullName evidence="1">Protein TFG</fullName>
    </submittedName>
</protein>
<name>L5K0C7_PTEAL</name>
<dbReference type="GO" id="GO:0042802">
    <property type="term" value="F:identical protein binding"/>
    <property type="evidence" value="ECO:0007669"/>
    <property type="project" value="InterPro"/>
</dbReference>
<dbReference type="Proteomes" id="UP000010552">
    <property type="component" value="Unassembled WGS sequence"/>
</dbReference>
<sequence length="179" mass="20825">MNGQLDLSGKLIVKARLSEESRRLPIPNEDVTYDERVLVMQRVFRGNELIHQEFSHNSRHVLELRHKQARYSNSNSTYYRLVIVLSCHRRGLSLHCGMVFSIHQALVSRLGSQKPQQFQGYDQQPTFQSQLLPFLVILSNCWLNPHSSSRRAITHPPRAYNTQTLSLLFILWPVPHNLE</sequence>